<accession>A0A2K9NET1</accession>
<dbReference type="InterPro" id="IPR041454">
    <property type="entry name" value="BsuBI/PstI_N"/>
</dbReference>
<gene>
    <name evidence="3" type="ORF">C0V82_10915</name>
</gene>
<feature type="domain" description="BsuBI/PstI restriction endonuclease" evidence="1">
    <location>
        <begin position="184"/>
        <end position="343"/>
    </location>
</feature>
<dbReference type="KEGG" id="ncb:C0V82_10915"/>
<dbReference type="GO" id="GO:0009307">
    <property type="term" value="P:DNA restriction-modification system"/>
    <property type="evidence" value="ECO:0007669"/>
    <property type="project" value="InterPro"/>
</dbReference>
<evidence type="ECO:0000259" key="1">
    <source>
        <dbReference type="Pfam" id="PF06616"/>
    </source>
</evidence>
<dbReference type="GO" id="GO:0000287">
    <property type="term" value="F:magnesium ion binding"/>
    <property type="evidence" value="ECO:0007669"/>
    <property type="project" value="InterPro"/>
</dbReference>
<evidence type="ECO:0000259" key="2">
    <source>
        <dbReference type="Pfam" id="PF17728"/>
    </source>
</evidence>
<dbReference type="EMBL" id="CP025611">
    <property type="protein sequence ID" value="AUN30695.1"/>
    <property type="molecule type" value="Genomic_DNA"/>
</dbReference>
<dbReference type="REBASE" id="227925">
    <property type="entry name" value="NcyTH16ORF10910P"/>
</dbReference>
<name>A0A2K9NET1_9PROT</name>
<keyword evidence="4" id="KW-1185">Reference proteome</keyword>
<dbReference type="Pfam" id="PF17728">
    <property type="entry name" value="BsuBI_PstI_RE_N"/>
    <property type="match status" value="1"/>
</dbReference>
<dbReference type="AlphaFoldDB" id="A0A2K9NET1"/>
<dbReference type="Proteomes" id="UP000234752">
    <property type="component" value="Chromosome eg_1"/>
</dbReference>
<dbReference type="InterPro" id="IPR041963">
    <property type="entry name" value="BsuBI/PstI_C_sf"/>
</dbReference>
<dbReference type="Pfam" id="PF06616">
    <property type="entry name" value="BsuBI_PstI_RE"/>
    <property type="match status" value="1"/>
</dbReference>
<sequence>MHPLPPLLERAEVARRLRLIFPEGTPERDKCVRDAAAATVAAFLYIGAVEGADIWLNPVHVVRLGDTRMLFNADPTSRADYAKAPRATGERWYQDNSREQVRDEVIRQGLIPNGAVIERAGVPTTSSKPRYALAAPFAALFDPGLQGEALVRAAKGWADATLNPMALARIVSLRGSTDRDGGDILVRFPNGETRLLAPGPSSRIAQSVVEQFAPRFLTDPVVLWLSESAAKVAARDEGWIKRLRLRITPDRTLPDIILLDRGHSAADLKLVFVEVVATDGPVTEQRAQAFLGIAAEGGFDPSRVACVTAFLDRDRAEVKKALPSLAWGSHVWFASEPERLVRLLAEPGPLQGMG</sequence>
<reference evidence="3 4" key="1">
    <citation type="submission" date="2017-12" db="EMBL/GenBank/DDBJ databases">
        <title>Genomes of bacteria within cyanobacterial aggregates.</title>
        <authorList>
            <person name="Cai H."/>
        </authorList>
    </citation>
    <scope>NUCLEOTIDE SEQUENCE [LARGE SCALE GENOMIC DNA]</scope>
    <source>
        <strain evidence="3 4">TH16</strain>
    </source>
</reference>
<organism evidence="3 4">
    <name type="scientific">Niveispirillum cyanobacteriorum</name>
    <dbReference type="NCBI Taxonomy" id="1612173"/>
    <lineage>
        <taxon>Bacteria</taxon>
        <taxon>Pseudomonadati</taxon>
        <taxon>Pseudomonadota</taxon>
        <taxon>Alphaproteobacteria</taxon>
        <taxon>Rhodospirillales</taxon>
        <taxon>Azospirillaceae</taxon>
        <taxon>Niveispirillum</taxon>
    </lineage>
</organism>
<dbReference type="GO" id="GO:0009036">
    <property type="term" value="F:type II site-specific deoxyribonuclease activity"/>
    <property type="evidence" value="ECO:0007669"/>
    <property type="project" value="InterPro"/>
</dbReference>
<dbReference type="InterPro" id="IPR041962">
    <property type="entry name" value="BsuBI/PstI_N_sf"/>
</dbReference>
<evidence type="ECO:0000313" key="3">
    <source>
        <dbReference type="EMBL" id="AUN30695.1"/>
    </source>
</evidence>
<dbReference type="InterPro" id="IPR009528">
    <property type="entry name" value="Restrct_endonuc_II_BsuBI_C"/>
</dbReference>
<keyword evidence="3" id="KW-0540">Nuclease</keyword>
<keyword evidence="3" id="KW-0255">Endonuclease</keyword>
<evidence type="ECO:0000313" key="4">
    <source>
        <dbReference type="Proteomes" id="UP000234752"/>
    </source>
</evidence>
<keyword evidence="3" id="KW-0378">Hydrolase</keyword>
<dbReference type="RefSeq" id="WP_102112372.1">
    <property type="nucleotide sequence ID" value="NZ_BMGN01000002.1"/>
</dbReference>
<dbReference type="Gene3D" id="1.10.10.1820">
    <property type="entry name" value="BsuBI/PstI restriction endonuclease-like"/>
    <property type="match status" value="1"/>
</dbReference>
<protein>
    <submittedName>
        <fullName evidence="3">Restriction endonuclease</fullName>
    </submittedName>
</protein>
<feature type="domain" description="BsuBI/PstI restriction endonuclease HTH" evidence="2">
    <location>
        <begin position="12"/>
        <end position="169"/>
    </location>
</feature>
<dbReference type="GO" id="GO:0003677">
    <property type="term" value="F:DNA binding"/>
    <property type="evidence" value="ECO:0007669"/>
    <property type="project" value="InterPro"/>
</dbReference>
<proteinExistence type="predicted"/>
<dbReference type="Gene3D" id="3.40.1350.80">
    <property type="match status" value="1"/>
</dbReference>
<dbReference type="OrthoDB" id="9798907at2"/>